<evidence type="ECO:0000256" key="1">
    <source>
        <dbReference type="SAM" id="Phobius"/>
    </source>
</evidence>
<keyword evidence="3" id="KW-1185">Reference proteome</keyword>
<evidence type="ECO:0000313" key="2">
    <source>
        <dbReference type="EMBL" id="QNM13840.1"/>
    </source>
</evidence>
<dbReference type="EMBL" id="CP060636">
    <property type="protein sequence ID" value="QNM13840.1"/>
    <property type="molecule type" value="Genomic_DNA"/>
</dbReference>
<protein>
    <submittedName>
        <fullName evidence="2">Uncharacterized protein</fullName>
    </submittedName>
</protein>
<evidence type="ECO:0000313" key="3">
    <source>
        <dbReference type="Proteomes" id="UP000515856"/>
    </source>
</evidence>
<keyword evidence="1" id="KW-0472">Membrane</keyword>
<gene>
    <name evidence="2" type="ORF">H9Q80_07840</name>
</gene>
<dbReference type="AlphaFoldDB" id="A0A7G9GSQ8"/>
<dbReference type="RefSeq" id="WP_117451335.1">
    <property type="nucleotide sequence ID" value="NZ_CP060636.1"/>
</dbReference>
<keyword evidence="1" id="KW-1133">Transmembrane helix</keyword>
<feature type="transmembrane region" description="Helical" evidence="1">
    <location>
        <begin position="52"/>
        <end position="73"/>
    </location>
</feature>
<keyword evidence="1" id="KW-0812">Transmembrane</keyword>
<accession>A0A7G9GSQ8</accession>
<organism evidence="2 3">
    <name type="scientific">[Eubacterium] hominis</name>
    <dbReference type="NCBI Taxonomy" id="2764325"/>
    <lineage>
        <taxon>Bacteria</taxon>
        <taxon>Bacillati</taxon>
        <taxon>Bacillota</taxon>
        <taxon>Erysipelotrichia</taxon>
        <taxon>Erysipelotrichales</taxon>
        <taxon>Erysipelotrichaceae</taxon>
        <taxon>Amedibacillus</taxon>
    </lineage>
</organism>
<feature type="transmembrane region" description="Helical" evidence="1">
    <location>
        <begin position="20"/>
        <end position="40"/>
    </location>
</feature>
<sequence>MLQALHEFRIVSVKEKLLTILSLIISYLMPIIGFIIIYCQKKKQNSSLIKKASWTGIILAFTLFFLDYLAFILR</sequence>
<name>A0A7G9GSQ8_9FIRM</name>
<dbReference type="KEGG" id="ehn:H9Q80_07840"/>
<proteinExistence type="predicted"/>
<dbReference type="Proteomes" id="UP000515856">
    <property type="component" value="Chromosome"/>
</dbReference>
<reference evidence="2 3" key="1">
    <citation type="submission" date="2020-08" db="EMBL/GenBank/DDBJ databases">
        <authorList>
            <person name="Liu C."/>
            <person name="Sun Q."/>
        </authorList>
    </citation>
    <scope>NUCLEOTIDE SEQUENCE [LARGE SCALE GENOMIC DNA]</scope>
    <source>
        <strain evidence="2 3">NSJ-61</strain>
    </source>
</reference>